<gene>
    <name evidence="1" type="primary">Nfu_g_1_020889</name>
</gene>
<evidence type="ECO:0000313" key="1">
    <source>
        <dbReference type="EMBL" id="SBP62871.1"/>
    </source>
</evidence>
<reference evidence="1" key="1">
    <citation type="submission" date="2016-05" db="EMBL/GenBank/DDBJ databases">
        <authorList>
            <person name="Lavstsen T."/>
            <person name="Jespersen J.S."/>
        </authorList>
    </citation>
    <scope>NUCLEOTIDE SEQUENCE</scope>
    <source>
        <tissue evidence="1">Brain</tissue>
    </source>
</reference>
<reference evidence="1" key="2">
    <citation type="submission" date="2016-06" db="EMBL/GenBank/DDBJ databases">
        <title>The genome of a short-lived fish provides insights into sex chromosome evolution and the genetic control of aging.</title>
        <authorList>
            <person name="Reichwald K."/>
            <person name="Felder M."/>
            <person name="Petzold A."/>
            <person name="Koch P."/>
            <person name="Groth M."/>
            <person name="Platzer M."/>
        </authorList>
    </citation>
    <scope>NUCLEOTIDE SEQUENCE</scope>
    <source>
        <tissue evidence="1">Brain</tissue>
    </source>
</reference>
<dbReference type="EMBL" id="HADY01024386">
    <property type="protein sequence ID" value="SBP62871.1"/>
    <property type="molecule type" value="Transcribed_RNA"/>
</dbReference>
<accession>A0A1A8B879</accession>
<organism evidence="1">
    <name type="scientific">Nothobranchius furzeri</name>
    <name type="common">Turquoise killifish</name>
    <dbReference type="NCBI Taxonomy" id="105023"/>
    <lineage>
        <taxon>Eukaryota</taxon>
        <taxon>Metazoa</taxon>
        <taxon>Chordata</taxon>
        <taxon>Craniata</taxon>
        <taxon>Vertebrata</taxon>
        <taxon>Euteleostomi</taxon>
        <taxon>Actinopterygii</taxon>
        <taxon>Neopterygii</taxon>
        <taxon>Teleostei</taxon>
        <taxon>Neoteleostei</taxon>
        <taxon>Acanthomorphata</taxon>
        <taxon>Ovalentaria</taxon>
        <taxon>Atherinomorphae</taxon>
        <taxon>Cyprinodontiformes</taxon>
        <taxon>Nothobranchiidae</taxon>
        <taxon>Nothobranchius</taxon>
    </lineage>
</organism>
<dbReference type="EMBL" id="HAEJ01001075">
    <property type="protein sequence ID" value="SBS41532.1"/>
    <property type="molecule type" value="Transcribed_RNA"/>
</dbReference>
<sequence length="101" mass="11649">MSPSSITFAFFHLQHTAERSDGITPTPEHSRTMTCTLRNLRFIQSFGNVVTEDTSIETSQYNGTTDEHRSTRTVLELFWQNLSLFVCFVTFHRPKYPSVCL</sequence>
<dbReference type="AlphaFoldDB" id="A0A1A8B879"/>
<proteinExistence type="predicted"/>
<name>A0A1A8B879_NOTFU</name>
<protein>
    <submittedName>
        <fullName evidence="1">Uncharacterized protein</fullName>
    </submittedName>
</protein>